<evidence type="ECO:0000313" key="1">
    <source>
        <dbReference type="EMBL" id="KKM64348.1"/>
    </source>
</evidence>
<comment type="caution">
    <text evidence="1">The sequence shown here is derived from an EMBL/GenBank/DDBJ whole genome shotgun (WGS) entry which is preliminary data.</text>
</comment>
<reference evidence="1" key="1">
    <citation type="journal article" date="2015" name="Nature">
        <title>Complex archaea that bridge the gap between prokaryotes and eukaryotes.</title>
        <authorList>
            <person name="Spang A."/>
            <person name="Saw J.H."/>
            <person name="Jorgensen S.L."/>
            <person name="Zaremba-Niedzwiedzka K."/>
            <person name="Martijn J."/>
            <person name="Lind A.E."/>
            <person name="van Eijk R."/>
            <person name="Schleper C."/>
            <person name="Guy L."/>
            <person name="Ettema T.J."/>
        </authorList>
    </citation>
    <scope>NUCLEOTIDE SEQUENCE</scope>
</reference>
<evidence type="ECO:0008006" key="2">
    <source>
        <dbReference type="Google" id="ProtNLM"/>
    </source>
</evidence>
<protein>
    <recommendedName>
        <fullName evidence="2">Laminin G domain-containing protein</fullName>
    </recommendedName>
</protein>
<accession>A0A0F9J499</accession>
<dbReference type="InterPro" id="IPR013320">
    <property type="entry name" value="ConA-like_dom_sf"/>
</dbReference>
<dbReference type="EMBL" id="LAZR01010919">
    <property type="protein sequence ID" value="KKM64348.1"/>
    <property type="molecule type" value="Genomic_DNA"/>
</dbReference>
<gene>
    <name evidence="1" type="ORF">LCGC14_1502330</name>
</gene>
<dbReference type="Gene3D" id="2.60.120.200">
    <property type="match status" value="1"/>
</dbReference>
<dbReference type="AlphaFoldDB" id="A0A0F9J499"/>
<name>A0A0F9J499_9ZZZZ</name>
<sequence>MSILTKPYFQARKNNGVLFEPDADTVLWLPGQDDAYSATIRDRSGAGNNGAITGATWTRNSQGLWYLDFDGSDDTVIMGNTATLNFSTGDLTLVIWIKCGENGRTQVLFNKEDAGGQLNFERLADNTIRFFCWASGYQAQIFTNAITDTNWHQISASRIGAALAISRDGVEDDTGSGTIKDVDSTGDLGMGATDIDTRNFKGGLALGRAIKGTGWTAAQRTASFNQERHLFNV</sequence>
<proteinExistence type="predicted"/>
<organism evidence="1">
    <name type="scientific">marine sediment metagenome</name>
    <dbReference type="NCBI Taxonomy" id="412755"/>
    <lineage>
        <taxon>unclassified sequences</taxon>
        <taxon>metagenomes</taxon>
        <taxon>ecological metagenomes</taxon>
    </lineage>
</organism>
<dbReference type="Pfam" id="PF13385">
    <property type="entry name" value="Laminin_G_3"/>
    <property type="match status" value="1"/>
</dbReference>
<dbReference type="SUPFAM" id="SSF49899">
    <property type="entry name" value="Concanavalin A-like lectins/glucanases"/>
    <property type="match status" value="1"/>
</dbReference>